<dbReference type="Proteomes" id="UP001596504">
    <property type="component" value="Unassembled WGS sequence"/>
</dbReference>
<feature type="region of interest" description="Disordered" evidence="1">
    <location>
        <begin position="69"/>
        <end position="111"/>
    </location>
</feature>
<evidence type="ECO:0000256" key="1">
    <source>
        <dbReference type="SAM" id="MobiDB-lite"/>
    </source>
</evidence>
<evidence type="ECO:0000313" key="3">
    <source>
        <dbReference type="EMBL" id="MFC7344423.1"/>
    </source>
</evidence>
<keyword evidence="2" id="KW-0472">Membrane</keyword>
<reference evidence="4" key="1">
    <citation type="journal article" date="2019" name="Int. J. Syst. Evol. Microbiol.">
        <title>The Global Catalogue of Microorganisms (GCM) 10K type strain sequencing project: providing services to taxonomists for standard genome sequencing and annotation.</title>
        <authorList>
            <consortium name="The Broad Institute Genomics Platform"/>
            <consortium name="The Broad Institute Genome Sequencing Center for Infectious Disease"/>
            <person name="Wu L."/>
            <person name="Ma J."/>
        </authorList>
    </citation>
    <scope>NUCLEOTIDE SEQUENCE [LARGE SCALE GENOMIC DNA]</scope>
    <source>
        <strain evidence="4">WLHS5</strain>
    </source>
</reference>
<dbReference type="EMBL" id="JBHTCJ010000016">
    <property type="protein sequence ID" value="MFC7344423.1"/>
    <property type="molecule type" value="Genomic_DNA"/>
</dbReference>
<proteinExistence type="predicted"/>
<organism evidence="3 4">
    <name type="scientific">Saccharopolyspora griseoalba</name>
    <dbReference type="NCBI Taxonomy" id="1431848"/>
    <lineage>
        <taxon>Bacteria</taxon>
        <taxon>Bacillati</taxon>
        <taxon>Actinomycetota</taxon>
        <taxon>Actinomycetes</taxon>
        <taxon>Pseudonocardiales</taxon>
        <taxon>Pseudonocardiaceae</taxon>
        <taxon>Saccharopolyspora</taxon>
    </lineage>
</organism>
<evidence type="ECO:0000313" key="4">
    <source>
        <dbReference type="Proteomes" id="UP001596504"/>
    </source>
</evidence>
<accession>A0ABW2LRZ6</accession>
<name>A0ABW2LRZ6_9PSEU</name>
<feature type="transmembrane region" description="Helical" evidence="2">
    <location>
        <begin position="6"/>
        <end position="28"/>
    </location>
</feature>
<sequence>MNSLSGFAVAAGGGLGTILGILFVMLWVEQALLGPDPRRGRHRDQRAAARRSVPGKVFIPAMRAVGGMRRSRPVVSAGGPGAMRRPGPRHSFDPPIARGSRRSRTPATPRR</sequence>
<keyword evidence="4" id="KW-1185">Reference proteome</keyword>
<gene>
    <name evidence="3" type="ORF">ACFQRI_23710</name>
</gene>
<evidence type="ECO:0000256" key="2">
    <source>
        <dbReference type="SAM" id="Phobius"/>
    </source>
</evidence>
<feature type="compositionally biased region" description="Basic residues" evidence="1">
    <location>
        <begin position="99"/>
        <end position="111"/>
    </location>
</feature>
<keyword evidence="2" id="KW-1133">Transmembrane helix</keyword>
<keyword evidence="2" id="KW-0812">Transmembrane</keyword>
<comment type="caution">
    <text evidence="3">The sequence shown here is derived from an EMBL/GenBank/DDBJ whole genome shotgun (WGS) entry which is preliminary data.</text>
</comment>
<protein>
    <submittedName>
        <fullName evidence="3">Uncharacterized protein</fullName>
    </submittedName>
</protein>
<dbReference type="RefSeq" id="WP_380672190.1">
    <property type="nucleotide sequence ID" value="NZ_JBHTCJ010000016.1"/>
</dbReference>